<gene>
    <name evidence="1" type="ORF">BQ8794_70554</name>
</gene>
<dbReference type="RefSeq" id="WP_167378912.1">
    <property type="nucleotide sequence ID" value="NZ_FTPD01000067.1"/>
</dbReference>
<accession>A0A1R3VK01</accession>
<dbReference type="AlphaFoldDB" id="A0A1R3VK01"/>
<dbReference type="Proteomes" id="UP000188388">
    <property type="component" value="Unassembled WGS sequence"/>
</dbReference>
<reference evidence="2" key="1">
    <citation type="submission" date="2017-01" db="EMBL/GenBank/DDBJ databases">
        <authorList>
            <person name="Brunel B."/>
        </authorList>
    </citation>
    <scope>NUCLEOTIDE SEQUENCE [LARGE SCALE GENOMIC DNA]</scope>
</reference>
<evidence type="ECO:0008006" key="3">
    <source>
        <dbReference type="Google" id="ProtNLM"/>
    </source>
</evidence>
<keyword evidence="2" id="KW-1185">Reference proteome</keyword>
<evidence type="ECO:0000313" key="2">
    <source>
        <dbReference type="Proteomes" id="UP000188388"/>
    </source>
</evidence>
<name>A0A1R3VK01_9HYPH</name>
<dbReference type="EMBL" id="FTPD01000067">
    <property type="protein sequence ID" value="SIT59624.1"/>
    <property type="molecule type" value="Genomic_DNA"/>
</dbReference>
<sequence>MAEGPNPAGLTDDHVRALAQESGATEQQIRDIASLIGFDRGSILREARLLSHDLRPKL</sequence>
<evidence type="ECO:0000313" key="1">
    <source>
        <dbReference type="EMBL" id="SIT59624.1"/>
    </source>
</evidence>
<proteinExistence type="predicted"/>
<organism evidence="1 2">
    <name type="scientific">Mesorhizobium prunaredense</name>
    <dbReference type="NCBI Taxonomy" id="1631249"/>
    <lineage>
        <taxon>Bacteria</taxon>
        <taxon>Pseudomonadati</taxon>
        <taxon>Pseudomonadota</taxon>
        <taxon>Alphaproteobacteria</taxon>
        <taxon>Hyphomicrobiales</taxon>
        <taxon>Phyllobacteriaceae</taxon>
        <taxon>Mesorhizobium</taxon>
    </lineage>
</organism>
<protein>
    <recommendedName>
        <fullName evidence="3">DUF3606 domain-containing protein</fullName>
    </recommendedName>
</protein>